<comment type="caution">
    <text evidence="1">The sequence shown here is derived from an EMBL/GenBank/DDBJ whole genome shotgun (WGS) entry which is preliminary data.</text>
</comment>
<dbReference type="Proteomes" id="UP000321393">
    <property type="component" value="Unassembled WGS sequence"/>
</dbReference>
<proteinExistence type="predicted"/>
<evidence type="ECO:0000313" key="2">
    <source>
        <dbReference type="Proteomes" id="UP000321393"/>
    </source>
</evidence>
<name>A0A5A7U5C6_CUCMM</name>
<protein>
    <submittedName>
        <fullName evidence="1">DNA repair protein UVH3 isoform X4</fullName>
    </submittedName>
</protein>
<sequence length="119" mass="13021">MFNVVAATTTTIVPRAQPVPATTVVTPPFLQTLLCLPPPSGVFFFNHVHVQPSPPPSHVCVYLTSSDPGWLVARSVAEALCWEKFGWENSKADELLLPVLKEYSKHESLTGDLVLGLMH</sequence>
<reference evidence="1 2" key="1">
    <citation type="submission" date="2019-08" db="EMBL/GenBank/DDBJ databases">
        <title>Draft genome sequences of two oriental melons (Cucumis melo L. var makuwa).</title>
        <authorList>
            <person name="Kwon S.-Y."/>
        </authorList>
    </citation>
    <scope>NUCLEOTIDE SEQUENCE [LARGE SCALE GENOMIC DNA]</scope>
    <source>
        <strain evidence="2">cv. SW 3</strain>
        <tissue evidence="1">Leaf</tissue>
    </source>
</reference>
<evidence type="ECO:0000313" key="1">
    <source>
        <dbReference type="EMBL" id="KAA0050420.1"/>
    </source>
</evidence>
<dbReference type="EMBL" id="SSTE01011829">
    <property type="protein sequence ID" value="KAA0050420.1"/>
    <property type="molecule type" value="Genomic_DNA"/>
</dbReference>
<accession>A0A5A7U5C6</accession>
<dbReference type="STRING" id="1194695.A0A5A7U5C6"/>
<dbReference type="AlphaFoldDB" id="A0A5A7U5C6"/>
<organism evidence="1 2">
    <name type="scientific">Cucumis melo var. makuwa</name>
    <name type="common">Oriental melon</name>
    <dbReference type="NCBI Taxonomy" id="1194695"/>
    <lineage>
        <taxon>Eukaryota</taxon>
        <taxon>Viridiplantae</taxon>
        <taxon>Streptophyta</taxon>
        <taxon>Embryophyta</taxon>
        <taxon>Tracheophyta</taxon>
        <taxon>Spermatophyta</taxon>
        <taxon>Magnoliopsida</taxon>
        <taxon>eudicotyledons</taxon>
        <taxon>Gunneridae</taxon>
        <taxon>Pentapetalae</taxon>
        <taxon>rosids</taxon>
        <taxon>fabids</taxon>
        <taxon>Cucurbitales</taxon>
        <taxon>Cucurbitaceae</taxon>
        <taxon>Benincaseae</taxon>
        <taxon>Cucumis</taxon>
    </lineage>
</organism>
<gene>
    <name evidence="1" type="ORF">E6C27_scaffold175G00080</name>
</gene>